<dbReference type="EMBL" id="DWWL01000025">
    <property type="protein sequence ID" value="HJC47160.1"/>
    <property type="molecule type" value="Genomic_DNA"/>
</dbReference>
<reference evidence="1" key="2">
    <citation type="submission" date="2021-04" db="EMBL/GenBank/DDBJ databases">
        <authorList>
            <person name="Gilroy R."/>
        </authorList>
    </citation>
    <scope>NUCLEOTIDE SEQUENCE</scope>
    <source>
        <strain evidence="1">CHK183-5548</strain>
    </source>
</reference>
<dbReference type="AlphaFoldDB" id="A0A9D2T6S9"/>
<accession>A0A9D2T6S9</accession>
<dbReference type="SUPFAM" id="SSF81593">
    <property type="entry name" value="Nucleotidyltransferase substrate binding subunit/domain"/>
    <property type="match status" value="1"/>
</dbReference>
<gene>
    <name evidence="1" type="ORF">IAA04_03805</name>
</gene>
<organism evidence="1 2">
    <name type="scientific">Candidatus Lachnoclostridium pullistercoris</name>
    <dbReference type="NCBI Taxonomy" id="2838632"/>
    <lineage>
        <taxon>Bacteria</taxon>
        <taxon>Bacillati</taxon>
        <taxon>Bacillota</taxon>
        <taxon>Clostridia</taxon>
        <taxon>Lachnospirales</taxon>
        <taxon>Lachnospiraceae</taxon>
    </lineage>
</organism>
<evidence type="ECO:0000313" key="2">
    <source>
        <dbReference type="Proteomes" id="UP000823883"/>
    </source>
</evidence>
<comment type="caution">
    <text evidence="1">The sequence shown here is derived from an EMBL/GenBank/DDBJ whole genome shotgun (WGS) entry which is preliminary data.</text>
</comment>
<evidence type="ECO:0000313" key="1">
    <source>
        <dbReference type="EMBL" id="HJC47160.1"/>
    </source>
</evidence>
<reference evidence="1" key="1">
    <citation type="journal article" date="2021" name="PeerJ">
        <title>Extensive microbial diversity within the chicken gut microbiome revealed by metagenomics and culture.</title>
        <authorList>
            <person name="Gilroy R."/>
            <person name="Ravi A."/>
            <person name="Getino M."/>
            <person name="Pursley I."/>
            <person name="Horton D.L."/>
            <person name="Alikhan N.F."/>
            <person name="Baker D."/>
            <person name="Gharbi K."/>
            <person name="Hall N."/>
            <person name="Watson M."/>
            <person name="Adriaenssens E.M."/>
            <person name="Foster-Nyarko E."/>
            <person name="Jarju S."/>
            <person name="Secka A."/>
            <person name="Antonio M."/>
            <person name="Oren A."/>
            <person name="Chaudhuri R.R."/>
            <person name="La Ragione R."/>
            <person name="Hildebrand F."/>
            <person name="Pallen M.J."/>
        </authorList>
    </citation>
    <scope>NUCLEOTIDE SEQUENCE</scope>
    <source>
        <strain evidence="1">CHK183-5548</strain>
    </source>
</reference>
<proteinExistence type="predicted"/>
<dbReference type="Gene3D" id="1.20.120.330">
    <property type="entry name" value="Nucleotidyltransferases domain 2"/>
    <property type="match status" value="1"/>
</dbReference>
<name>A0A9D2T6S9_9FIRM</name>
<protein>
    <submittedName>
        <fullName evidence="1">HEPN domain-containing protein</fullName>
    </submittedName>
</protein>
<sequence length="171" mass="20254">MEQKEIYLGKRRFIQEGTAMADEFFNLASSDEYAAKRLCENRCYNQAAYFYIQSMEKYIKGYICQKINVTNETYAEMLRELKHSLNETVDLLVKIISGNEVGLKQQVEYQLKVVILRNVNFSVMHNAVRYPYYYGKRQQYSVTDIRSEDCKVLEEIYASLKNYLKQLSLRL</sequence>
<dbReference type="Proteomes" id="UP000823883">
    <property type="component" value="Unassembled WGS sequence"/>
</dbReference>